<dbReference type="EMBL" id="JADILX010000049">
    <property type="protein sequence ID" value="MBO8485319.1"/>
    <property type="molecule type" value="Genomic_DNA"/>
</dbReference>
<protein>
    <recommendedName>
        <fullName evidence="3">Phospholipase D-like domain-containing protein</fullName>
    </recommendedName>
</protein>
<sequence>MQTLEENIFDLLGNGSTSYHSAIITSYTFDLYFFANYYMPQMRSRGIRNIVVLIDSTQYDTIMEDKESPGGFRNDFALLRVQNRTNGVFHPKVSLFIGERQALALVGSGNLTYSGMAHNKELWGAFCAKSKDTDEASIISDVWNYLSDIIVSSGSKIATQQLEWCRSCSDAIKDFESMGYREGYKPRFLFPRPGKTVFDQIMYMIDTDVRTIKIIAPYYDSEGSLINALKNRYNPDMIKCAIDESYGYVPAKMKYDNNIRFFHWHDVFCSENQFESAKKLHAKAIQFETSAGNYLLLGSSNATGAGFGLNRHCYNDEADIIIHSSEDDFFERLGINFNDDLKKAITDFHSGRKFPARTANESFPCHITLCEKYDGKLHISFDNDIPDIKIRVHFDEGYKDLDFSEDGIETDESWKIRYVAAVSDNMEISNKALVLDYADLAKRDPDSRLSKIESLFRSDNNNGWDNNIAKVLSYVNLDIDDMNRHASVHDSAIHSRDRTGTVIGKEQFDNTVFTKSPYTGPYSLNMHILDQIQFFVSNQQENYDEIDETSSRKDIVSGNAQDCSQERQINRTYSDRTEIMGYLKRLKCHYDRLAKDFDNQDEFYRLQSKGVYFRNQITCNDYSYILIALMLIFHRLAYPVKGDENSIRYIRYCTELTGRFMMIYRAGYPVTNDYTYMKLEEMHRNFFVYSLLILSAGNMNKDTVGVWAMNLMETFKDDTAKLMSCYNDYLRLSNEYRSLMNKHSAEAIEKARARYLDYLESIAAGGNIETISKYQRNFYFHKEKFGFIFCKESYRATQEYYRLKVIYPGIKDETTFINNLPKIKKA</sequence>
<dbReference type="CDD" id="cd09117">
    <property type="entry name" value="PLDc_Bfil_DEXD_like"/>
    <property type="match status" value="1"/>
</dbReference>
<evidence type="ECO:0000313" key="1">
    <source>
        <dbReference type="EMBL" id="MBO8485319.1"/>
    </source>
</evidence>
<comment type="caution">
    <text evidence="1">The sequence shown here is derived from an EMBL/GenBank/DDBJ whole genome shotgun (WGS) entry which is preliminary data.</text>
</comment>
<dbReference type="SUPFAM" id="SSF56024">
    <property type="entry name" value="Phospholipase D/nuclease"/>
    <property type="match status" value="1"/>
</dbReference>
<reference evidence="1" key="1">
    <citation type="submission" date="2020-10" db="EMBL/GenBank/DDBJ databases">
        <authorList>
            <person name="Gilroy R."/>
        </authorList>
    </citation>
    <scope>NUCLEOTIDE SEQUENCE</scope>
    <source>
        <strain evidence="1">B2-16538</strain>
    </source>
</reference>
<dbReference type="AlphaFoldDB" id="A0A9D9J2J5"/>
<dbReference type="Gene3D" id="3.30.870.10">
    <property type="entry name" value="Endonuclease Chain A"/>
    <property type="match status" value="2"/>
</dbReference>
<evidence type="ECO:0000313" key="2">
    <source>
        <dbReference type="Proteomes" id="UP000823750"/>
    </source>
</evidence>
<organism evidence="1 2">
    <name type="scientific">Candidatus Cryptobacteroides excrementavium</name>
    <dbReference type="NCBI Taxonomy" id="2840759"/>
    <lineage>
        <taxon>Bacteria</taxon>
        <taxon>Pseudomonadati</taxon>
        <taxon>Bacteroidota</taxon>
        <taxon>Bacteroidia</taxon>
        <taxon>Bacteroidales</taxon>
        <taxon>Candidatus Cryptobacteroides</taxon>
    </lineage>
</organism>
<dbReference type="Proteomes" id="UP000823750">
    <property type="component" value="Unassembled WGS sequence"/>
</dbReference>
<proteinExistence type="predicted"/>
<name>A0A9D9J2J5_9BACT</name>
<evidence type="ECO:0008006" key="3">
    <source>
        <dbReference type="Google" id="ProtNLM"/>
    </source>
</evidence>
<accession>A0A9D9J2J5</accession>
<gene>
    <name evidence="1" type="ORF">IAB78_02725</name>
</gene>
<reference evidence="1" key="2">
    <citation type="journal article" date="2021" name="PeerJ">
        <title>Extensive microbial diversity within the chicken gut microbiome revealed by metagenomics and culture.</title>
        <authorList>
            <person name="Gilroy R."/>
            <person name="Ravi A."/>
            <person name="Getino M."/>
            <person name="Pursley I."/>
            <person name="Horton D.L."/>
            <person name="Alikhan N.F."/>
            <person name="Baker D."/>
            <person name="Gharbi K."/>
            <person name="Hall N."/>
            <person name="Watson M."/>
            <person name="Adriaenssens E.M."/>
            <person name="Foster-Nyarko E."/>
            <person name="Jarju S."/>
            <person name="Secka A."/>
            <person name="Antonio M."/>
            <person name="Oren A."/>
            <person name="Chaudhuri R.R."/>
            <person name="La Ragione R."/>
            <person name="Hildebrand F."/>
            <person name="Pallen M.J."/>
        </authorList>
    </citation>
    <scope>NUCLEOTIDE SEQUENCE</scope>
    <source>
        <strain evidence="1">B2-16538</strain>
    </source>
</reference>